<reference evidence="1 2" key="1">
    <citation type="journal article" date="2018" name="PLoS Genet.">
        <title>Population sequencing reveals clonal diversity and ancestral inbreeding in the grapevine cultivar Chardonnay.</title>
        <authorList>
            <person name="Roach M.J."/>
            <person name="Johnson D.L."/>
            <person name="Bohlmann J."/>
            <person name="van Vuuren H.J."/>
            <person name="Jones S.J."/>
            <person name="Pretorius I.S."/>
            <person name="Schmidt S.A."/>
            <person name="Borneman A.R."/>
        </authorList>
    </citation>
    <scope>NUCLEOTIDE SEQUENCE [LARGE SCALE GENOMIC DNA]</scope>
    <source>
        <strain evidence="2">cv. Chardonnay</strain>
        <tissue evidence="1">Leaf</tissue>
    </source>
</reference>
<comment type="caution">
    <text evidence="1">The sequence shown here is derived from an EMBL/GenBank/DDBJ whole genome shotgun (WGS) entry which is preliminary data.</text>
</comment>
<dbReference type="Proteomes" id="UP000288805">
    <property type="component" value="Unassembled WGS sequence"/>
</dbReference>
<evidence type="ECO:0000313" key="1">
    <source>
        <dbReference type="EMBL" id="RVX16278.1"/>
    </source>
</evidence>
<name>A0A438K4Z9_VITVI</name>
<proteinExistence type="predicted"/>
<accession>A0A438K4Z9</accession>
<gene>
    <name evidence="1" type="ORF">CK203_014355</name>
</gene>
<dbReference type="AlphaFoldDB" id="A0A438K4Z9"/>
<protein>
    <submittedName>
        <fullName evidence="1">Uncharacterized protein</fullName>
    </submittedName>
</protein>
<evidence type="ECO:0000313" key="2">
    <source>
        <dbReference type="Proteomes" id="UP000288805"/>
    </source>
</evidence>
<organism evidence="1 2">
    <name type="scientific">Vitis vinifera</name>
    <name type="common">Grape</name>
    <dbReference type="NCBI Taxonomy" id="29760"/>
    <lineage>
        <taxon>Eukaryota</taxon>
        <taxon>Viridiplantae</taxon>
        <taxon>Streptophyta</taxon>
        <taxon>Embryophyta</taxon>
        <taxon>Tracheophyta</taxon>
        <taxon>Spermatophyta</taxon>
        <taxon>Magnoliopsida</taxon>
        <taxon>eudicotyledons</taxon>
        <taxon>Gunneridae</taxon>
        <taxon>Pentapetalae</taxon>
        <taxon>rosids</taxon>
        <taxon>Vitales</taxon>
        <taxon>Vitaceae</taxon>
        <taxon>Viteae</taxon>
        <taxon>Vitis</taxon>
    </lineage>
</organism>
<sequence>MSPKERFNLSAHISSLQFITELSNSSKGWTKGHVLVSGPWSGSTKGPNKFLKPTRSLEIPSKDKWGHLVEWVKKSSFAHFNNFFEIDKSERSHIVLHTEKNLRVVISQAKQFVILLLPRLAPPSLVSCEHFVLKNLPFYKVARLADAKARQTRLDAREKKTLRRDFAPSP</sequence>
<dbReference type="EMBL" id="QGNW01000016">
    <property type="protein sequence ID" value="RVX16278.1"/>
    <property type="molecule type" value="Genomic_DNA"/>
</dbReference>